<comment type="caution">
    <text evidence="1">The sequence shown here is derived from an EMBL/GenBank/DDBJ whole genome shotgun (WGS) entry which is preliminary data.</text>
</comment>
<name>A0A5C5FYI2_9BASI</name>
<keyword evidence="2" id="KW-1185">Reference proteome</keyword>
<gene>
    <name evidence="1" type="ORF">DMC30DRAFT_178148</name>
</gene>
<dbReference type="AlphaFoldDB" id="A0A5C5FYI2"/>
<sequence length="232" mass="25134">MCPPAAPALVAPRTLEGKTRSDAVRRTTPVIGEQARTGAETGVVRCPCEPRRQWPPGSPRYMLLLPLLSAHSVARRSRVEAPGAVDVRRAALEPPGLACVNTEPLPAPCFQVALWPSDGAIRRAALPRVRHTDRPRTAARGVSRPASTRISARRSIMASCAAVPSPLHGCDTTPLPWLTRVPAVGRCTNCAAVLAGRTCSYSRLCRTTRSLTCQHKCRYSHSIGRRRRSLLT</sequence>
<evidence type="ECO:0000313" key="1">
    <source>
        <dbReference type="EMBL" id="TNY21957.1"/>
    </source>
</evidence>
<reference evidence="1 2" key="1">
    <citation type="submission" date="2019-03" db="EMBL/GenBank/DDBJ databases">
        <title>Rhodosporidium diobovatum UCD-FST 08-225 genome sequencing, assembly, and annotation.</title>
        <authorList>
            <person name="Fakankun I.U."/>
            <person name="Fristensky B."/>
            <person name="Levin D.B."/>
        </authorList>
    </citation>
    <scope>NUCLEOTIDE SEQUENCE [LARGE SCALE GENOMIC DNA]</scope>
    <source>
        <strain evidence="1 2">UCD-FST 08-225</strain>
    </source>
</reference>
<accession>A0A5C5FYI2</accession>
<dbReference type="EMBL" id="SOZI01000034">
    <property type="protein sequence ID" value="TNY21957.1"/>
    <property type="molecule type" value="Genomic_DNA"/>
</dbReference>
<proteinExistence type="predicted"/>
<protein>
    <submittedName>
        <fullName evidence="1">Uncharacterized protein</fullName>
    </submittedName>
</protein>
<dbReference type="Proteomes" id="UP000311382">
    <property type="component" value="Unassembled WGS sequence"/>
</dbReference>
<organism evidence="1 2">
    <name type="scientific">Rhodotorula diobovata</name>
    <dbReference type="NCBI Taxonomy" id="5288"/>
    <lineage>
        <taxon>Eukaryota</taxon>
        <taxon>Fungi</taxon>
        <taxon>Dikarya</taxon>
        <taxon>Basidiomycota</taxon>
        <taxon>Pucciniomycotina</taxon>
        <taxon>Microbotryomycetes</taxon>
        <taxon>Sporidiobolales</taxon>
        <taxon>Sporidiobolaceae</taxon>
        <taxon>Rhodotorula</taxon>
    </lineage>
</organism>
<evidence type="ECO:0000313" key="2">
    <source>
        <dbReference type="Proteomes" id="UP000311382"/>
    </source>
</evidence>